<name>A0A0A8ZJU4_ARUDO</name>
<dbReference type="AlphaFoldDB" id="A0A0A8ZJU4"/>
<dbReference type="EMBL" id="GBRH01262803">
    <property type="protein sequence ID" value="JAD35092.1"/>
    <property type="molecule type" value="Transcribed_RNA"/>
</dbReference>
<organism evidence="1">
    <name type="scientific">Arundo donax</name>
    <name type="common">Giant reed</name>
    <name type="synonym">Donax arundinaceus</name>
    <dbReference type="NCBI Taxonomy" id="35708"/>
    <lineage>
        <taxon>Eukaryota</taxon>
        <taxon>Viridiplantae</taxon>
        <taxon>Streptophyta</taxon>
        <taxon>Embryophyta</taxon>
        <taxon>Tracheophyta</taxon>
        <taxon>Spermatophyta</taxon>
        <taxon>Magnoliopsida</taxon>
        <taxon>Liliopsida</taxon>
        <taxon>Poales</taxon>
        <taxon>Poaceae</taxon>
        <taxon>PACMAD clade</taxon>
        <taxon>Arundinoideae</taxon>
        <taxon>Arundineae</taxon>
        <taxon>Arundo</taxon>
    </lineage>
</organism>
<reference evidence="1" key="2">
    <citation type="journal article" date="2015" name="Data Brief">
        <title>Shoot transcriptome of the giant reed, Arundo donax.</title>
        <authorList>
            <person name="Barrero R.A."/>
            <person name="Guerrero F.D."/>
            <person name="Moolhuijzen P."/>
            <person name="Goolsby J.A."/>
            <person name="Tidwell J."/>
            <person name="Bellgard S.E."/>
            <person name="Bellgard M.I."/>
        </authorList>
    </citation>
    <scope>NUCLEOTIDE SEQUENCE</scope>
    <source>
        <tissue evidence="1">Shoot tissue taken approximately 20 cm above the soil surface</tissue>
    </source>
</reference>
<proteinExistence type="predicted"/>
<sequence length="52" mass="6176">MFLVTIYFISQIDRYCHLYMTMLMFMKYTGQTLTMESIRITEIGITVQGWGV</sequence>
<accession>A0A0A8ZJU4</accession>
<reference evidence="1" key="1">
    <citation type="submission" date="2014-09" db="EMBL/GenBank/DDBJ databases">
        <authorList>
            <person name="Magalhaes I.L.F."/>
            <person name="Oliveira U."/>
            <person name="Santos F.R."/>
            <person name="Vidigal T.H.D.A."/>
            <person name="Brescovit A.D."/>
            <person name="Santos A.J."/>
        </authorList>
    </citation>
    <scope>NUCLEOTIDE SEQUENCE</scope>
    <source>
        <tissue evidence="1">Shoot tissue taken approximately 20 cm above the soil surface</tissue>
    </source>
</reference>
<protein>
    <submittedName>
        <fullName evidence="1">Uncharacterized protein</fullName>
    </submittedName>
</protein>
<evidence type="ECO:0000313" key="1">
    <source>
        <dbReference type="EMBL" id="JAD35092.1"/>
    </source>
</evidence>